<reference evidence="1 2" key="1">
    <citation type="journal article" date="2021" name="Hortic Res">
        <title>High-quality reference genome and annotation aids understanding of berry development for evergreen blueberry (Vaccinium darrowii).</title>
        <authorList>
            <person name="Yu J."/>
            <person name="Hulse-Kemp A.M."/>
            <person name="Babiker E."/>
            <person name="Staton M."/>
        </authorList>
    </citation>
    <scope>NUCLEOTIDE SEQUENCE [LARGE SCALE GENOMIC DNA]</scope>
    <source>
        <strain evidence="2">cv. NJ 8807/NJ 8810</strain>
        <tissue evidence="1">Young leaf</tissue>
    </source>
</reference>
<accession>A0ACB7YIM9</accession>
<name>A0ACB7YIM9_9ERIC</name>
<organism evidence="1 2">
    <name type="scientific">Vaccinium darrowii</name>
    <dbReference type="NCBI Taxonomy" id="229202"/>
    <lineage>
        <taxon>Eukaryota</taxon>
        <taxon>Viridiplantae</taxon>
        <taxon>Streptophyta</taxon>
        <taxon>Embryophyta</taxon>
        <taxon>Tracheophyta</taxon>
        <taxon>Spermatophyta</taxon>
        <taxon>Magnoliopsida</taxon>
        <taxon>eudicotyledons</taxon>
        <taxon>Gunneridae</taxon>
        <taxon>Pentapetalae</taxon>
        <taxon>asterids</taxon>
        <taxon>Ericales</taxon>
        <taxon>Ericaceae</taxon>
        <taxon>Vaccinioideae</taxon>
        <taxon>Vaccinieae</taxon>
        <taxon>Vaccinium</taxon>
    </lineage>
</organism>
<protein>
    <submittedName>
        <fullName evidence="1">Uncharacterized protein</fullName>
    </submittedName>
</protein>
<evidence type="ECO:0000313" key="1">
    <source>
        <dbReference type="EMBL" id="KAH7852994.1"/>
    </source>
</evidence>
<dbReference type="Proteomes" id="UP000828048">
    <property type="component" value="Chromosome 8"/>
</dbReference>
<comment type="caution">
    <text evidence="1">The sequence shown here is derived from an EMBL/GenBank/DDBJ whole genome shotgun (WGS) entry which is preliminary data.</text>
</comment>
<proteinExistence type="predicted"/>
<dbReference type="EMBL" id="CM037158">
    <property type="protein sequence ID" value="KAH7852994.1"/>
    <property type="molecule type" value="Genomic_DNA"/>
</dbReference>
<gene>
    <name evidence="1" type="ORF">Vadar_031841</name>
</gene>
<sequence length="1379" mass="154986">MLFNQSKTRHNNSLNVNSLEKLTLSDLFEIIDQLWYRIRDQQIIVLTTNHNQRDPYHTALLSPLNIDACMHTSSPQPIALPDGGEIEQLDSSEHKPLVDFDATNNRAYQSSVLVSNSETENMRETSKRQCMTESVLSSDDSRTRISLTDFVAPDYRVDLVRAYQNGSIMFTSDNKDTREGLNGECLTESVLSDDDLTKQELLPESTSLTFSELTSEDIDGFYDSISVDSDSDDFDDGAGMLPDLKDEFVDGLSSSCGDERITVSTTNHRDPPDAALLPLVDMETDIHTASPQLIALPDGGEIVQLESIEQKPLVDFDATNNRAYQSGVLVSSKKKNVVEAYKGQWECLIQRTKKDMGEGSNKECLTKGALSLDDSTERNSIDARQRRGRLHSMEHEQPATFAELGTDPENESIVYDLLRNRSLIAIKDFDHWVGMLPNLKNEQFRLSGLLEIIHGLLSSYGDERIIILTTNHNHIDRVDAALLRPLIIDLCLHTSSPQPMAVADGAEIVQLDSSEQKPLEDFDATSNRAYQSNILVCNSEGKSTREASRRQCIPESVLSLVDSMTRISSTDFYAPNCSAHLERADQSGPIVFNLETKDSREGLNRECLTTSVLSLDDSSRQKSLPDVDATKNKAHLVRAYQKGLVVSLSKNKNRGEALKREYISRSVLGLGDLQQHFGGRRDDAAKNFGDSLALKSFEVLDSLSLGKHSNNIRHLAWWRTLTHKHCVQLKKSQDLPRSLLSDYSGTLAAQFAIGLPDGGHIPSLSKKIVKNTLKRKSRTMSVLSLEDHRQHVGRRRGDDANYSGAKHICRQLAVDGESTAKCIRRQHGTSRWPFKQSVVGLPDGGYMLSLSKKKIVRKTFKRKCRNMSVLSLEYHWKVDSKWEDSVKSIEAKHIYRQLVIHFVSRVKRIHRQHGFHRWPFQQNWATRKGQSLGDERPSEFMSLSADGKLISRLQRIHVSWLGRFSPWPSALRGAAEIVGPTALSSSEFAATNRAHRVGQDQSSPTASHSKKKRTREQEDPEEINTSVTLNDLRQHYGRKRKDAAESLGVSVSTLKRICRQHGIKRWPNLIRKKVWRPPDPHGETNPSPTCETLSTNGQIEMENDPAPSQAMPTIPQTMGSSNDWRNLLASQEEPFLEGHVLGSFNWGVASCYDLVMSQPMTTIPHTMGSLDDSRNLLASQEEPFLEKDFFGFVDGAVTSCYDPALSQPMPTILHTMGSSIDWRNLVTSQQEPFLQGDVSGSINWIVPTSSYPALSQPMSTITRTMPEIPLTENEDMGSVELKATYGDTIIKFQLRPMFGISELKEEVSKRREFELGSYKIEYKDAEGDWTLIACNDDIRRYLQQLKSFGKQVIELRVRDEAPNTTNSCEFCGSLMRERP</sequence>
<evidence type="ECO:0000313" key="2">
    <source>
        <dbReference type="Proteomes" id="UP000828048"/>
    </source>
</evidence>
<keyword evidence="2" id="KW-1185">Reference proteome</keyword>